<dbReference type="RefSeq" id="XP_068345991.1">
    <property type="nucleotide sequence ID" value="XM_068496499.1"/>
</dbReference>
<proteinExistence type="predicted"/>
<dbReference type="InterPro" id="IPR027859">
    <property type="entry name" value="KATNIP_dom"/>
</dbReference>
<accession>A0A1J4IZL7</accession>
<dbReference type="EMBL" id="MLAK01001459">
    <property type="protein sequence ID" value="OHS92854.1"/>
    <property type="molecule type" value="Genomic_DNA"/>
</dbReference>
<evidence type="ECO:0000256" key="1">
    <source>
        <dbReference type="SAM" id="MobiDB-lite"/>
    </source>
</evidence>
<name>A0A1J4IZL7_9EUKA</name>
<sequence length="437" mass="49737">MSVRTEASLSNLSSIIANSRGRVAKPYMKKKGKSSKRHSLSSTSSLKSCFPVLNVSNLLSPLKPVEQSHSQMSSFKSLDSMSSFNNIKSLLYNPNEQEGSIYTITIKSNWGNPEKLSLSSINLLDHDRKIINIMSISSMPNILTDLEQIVSYNLVKTNNNDIWCIPWPQPNGNISIILKVSANDYPEYVRIWNPTTDTDCSVRDVHIYNGTEKVFSGEAPKGFGIDFAIASSQNEQSNFERCESKEVLQQLFPELIPERGVNDAYGKYPLNSINSVTLEITKTWSSEKNIGINGFDIYDIDHKKVLLSKISNIIIEGCSSFSDPDNLFKKSHETVDFTQMFMAETHWTETPKIIFHFEEPIKIVKIRIWNFNADNRNLKFGLRTFNIRFDDKIMYTGKMKMGTGKLASIGYNTSIFWFIDVPRIRNLERLEDEMLGQ</sequence>
<evidence type="ECO:0000313" key="3">
    <source>
        <dbReference type="EMBL" id="OHS92854.1"/>
    </source>
</evidence>
<dbReference type="GeneID" id="94831203"/>
<comment type="caution">
    <text evidence="3">The sequence shown here is derived from an EMBL/GenBank/DDBJ whole genome shotgun (WGS) entry which is preliminary data.</text>
</comment>
<gene>
    <name evidence="3" type="ORF">TRFO_12212</name>
</gene>
<feature type="region of interest" description="Disordered" evidence="1">
    <location>
        <begin position="23"/>
        <end position="42"/>
    </location>
</feature>
<protein>
    <recommendedName>
        <fullName evidence="2">KATNIP domain-containing protein</fullName>
    </recommendedName>
</protein>
<dbReference type="Pfam" id="PF14652">
    <property type="entry name" value="DUF4457"/>
    <property type="match status" value="1"/>
</dbReference>
<feature type="domain" description="KATNIP" evidence="2">
    <location>
        <begin position="105"/>
        <end position="401"/>
    </location>
</feature>
<dbReference type="InterPro" id="IPR026704">
    <property type="entry name" value="KATNIP"/>
</dbReference>
<dbReference type="PANTHER" id="PTHR21534:SF0">
    <property type="entry name" value="KATANIN-INTERACTING PROTEIN"/>
    <property type="match status" value="1"/>
</dbReference>
<organism evidence="3 4">
    <name type="scientific">Tritrichomonas foetus</name>
    <dbReference type="NCBI Taxonomy" id="1144522"/>
    <lineage>
        <taxon>Eukaryota</taxon>
        <taxon>Metamonada</taxon>
        <taxon>Parabasalia</taxon>
        <taxon>Tritrichomonadida</taxon>
        <taxon>Tritrichomonadidae</taxon>
        <taxon>Tritrichomonas</taxon>
    </lineage>
</organism>
<dbReference type="VEuPathDB" id="TrichDB:TRFO_12212"/>
<feature type="compositionally biased region" description="Basic residues" evidence="1">
    <location>
        <begin position="27"/>
        <end position="39"/>
    </location>
</feature>
<dbReference type="AlphaFoldDB" id="A0A1J4IZL7"/>
<evidence type="ECO:0000259" key="2">
    <source>
        <dbReference type="Pfam" id="PF14652"/>
    </source>
</evidence>
<dbReference type="Proteomes" id="UP000179807">
    <property type="component" value="Unassembled WGS sequence"/>
</dbReference>
<keyword evidence="4" id="KW-1185">Reference proteome</keyword>
<evidence type="ECO:0000313" key="4">
    <source>
        <dbReference type="Proteomes" id="UP000179807"/>
    </source>
</evidence>
<dbReference type="OrthoDB" id="304622at2759"/>
<dbReference type="PANTHER" id="PTHR21534">
    <property type="entry name" value="KATANIN-INTERACTING PROTEIN"/>
    <property type="match status" value="1"/>
</dbReference>
<reference evidence="3" key="1">
    <citation type="submission" date="2016-10" db="EMBL/GenBank/DDBJ databases">
        <authorList>
            <person name="Benchimol M."/>
            <person name="Almeida L.G."/>
            <person name="Vasconcelos A.T."/>
            <person name="Perreira-Neves A."/>
            <person name="Rosa I.A."/>
            <person name="Tasca T."/>
            <person name="Bogo M.R."/>
            <person name="de Souza W."/>
        </authorList>
    </citation>
    <scope>NUCLEOTIDE SEQUENCE [LARGE SCALE GENOMIC DNA]</scope>
    <source>
        <strain evidence="3">K</strain>
    </source>
</reference>